<protein>
    <submittedName>
        <fullName evidence="2">Uncharacterized protein</fullName>
    </submittedName>
</protein>
<dbReference type="Proteomes" id="UP001432322">
    <property type="component" value="Unassembled WGS sequence"/>
</dbReference>
<comment type="caution">
    <text evidence="2">The sequence shown here is derived from an EMBL/GenBank/DDBJ whole genome shotgun (WGS) entry which is preliminary data.</text>
</comment>
<accession>A0AAV5VRB4</accession>
<sequence length="76" mass="8750">RCGWRDLLWLKSGNQNHDNPSSRSSSTQEVSSPSTNRYRFSQRSRWPLSFAVLLLSSTPCQAWSSHQAILHCMEIQ</sequence>
<name>A0AAV5VRB4_9BILA</name>
<reference evidence="2" key="1">
    <citation type="submission" date="2023-10" db="EMBL/GenBank/DDBJ databases">
        <title>Genome assembly of Pristionchus species.</title>
        <authorList>
            <person name="Yoshida K."/>
            <person name="Sommer R.J."/>
        </authorList>
    </citation>
    <scope>NUCLEOTIDE SEQUENCE</scope>
    <source>
        <strain evidence="2">RS5133</strain>
    </source>
</reference>
<evidence type="ECO:0000256" key="1">
    <source>
        <dbReference type="SAM" id="MobiDB-lite"/>
    </source>
</evidence>
<feature type="non-terminal residue" evidence="2">
    <location>
        <position position="1"/>
    </location>
</feature>
<evidence type="ECO:0000313" key="2">
    <source>
        <dbReference type="EMBL" id="GMT21111.1"/>
    </source>
</evidence>
<dbReference type="AlphaFoldDB" id="A0AAV5VRB4"/>
<proteinExistence type="predicted"/>
<feature type="compositionally biased region" description="Low complexity" evidence="1">
    <location>
        <begin position="21"/>
        <end position="34"/>
    </location>
</feature>
<feature type="region of interest" description="Disordered" evidence="1">
    <location>
        <begin position="12"/>
        <end position="36"/>
    </location>
</feature>
<evidence type="ECO:0000313" key="3">
    <source>
        <dbReference type="Proteomes" id="UP001432322"/>
    </source>
</evidence>
<keyword evidence="3" id="KW-1185">Reference proteome</keyword>
<dbReference type="EMBL" id="BTSY01000003">
    <property type="protein sequence ID" value="GMT21111.1"/>
    <property type="molecule type" value="Genomic_DNA"/>
</dbReference>
<organism evidence="2 3">
    <name type="scientific">Pristionchus fissidentatus</name>
    <dbReference type="NCBI Taxonomy" id="1538716"/>
    <lineage>
        <taxon>Eukaryota</taxon>
        <taxon>Metazoa</taxon>
        <taxon>Ecdysozoa</taxon>
        <taxon>Nematoda</taxon>
        <taxon>Chromadorea</taxon>
        <taxon>Rhabditida</taxon>
        <taxon>Rhabditina</taxon>
        <taxon>Diplogasteromorpha</taxon>
        <taxon>Diplogasteroidea</taxon>
        <taxon>Neodiplogasteridae</taxon>
        <taxon>Pristionchus</taxon>
    </lineage>
</organism>
<gene>
    <name evidence="2" type="ORF">PFISCL1PPCAC_12408</name>
</gene>